<evidence type="ECO:0000256" key="3">
    <source>
        <dbReference type="ARBA" id="ARBA00022448"/>
    </source>
</evidence>
<evidence type="ECO:0000256" key="5">
    <source>
        <dbReference type="ARBA" id="ARBA00022692"/>
    </source>
</evidence>
<dbReference type="PRINTS" id="PR01264">
    <property type="entry name" value="MECHCHANNEL"/>
</dbReference>
<evidence type="ECO:0000256" key="10">
    <source>
        <dbReference type="HAMAP-Rule" id="MF_00115"/>
    </source>
</evidence>
<dbReference type="InterPro" id="IPR019823">
    <property type="entry name" value="Mechanosensitive_channel_CS"/>
</dbReference>
<evidence type="ECO:0000313" key="11">
    <source>
        <dbReference type="EMBL" id="PMC63353.1"/>
    </source>
</evidence>
<name>A0A2N6T230_9CORY</name>
<dbReference type="NCBIfam" id="TIGR00220">
    <property type="entry name" value="mscL"/>
    <property type="match status" value="1"/>
</dbReference>
<evidence type="ECO:0000256" key="4">
    <source>
        <dbReference type="ARBA" id="ARBA00022475"/>
    </source>
</evidence>
<dbReference type="STRING" id="1725.WU86_03090"/>
<organism evidence="11 12">
    <name type="scientific">Corynebacterium xerosis</name>
    <dbReference type="NCBI Taxonomy" id="1725"/>
    <lineage>
        <taxon>Bacteria</taxon>
        <taxon>Bacillati</taxon>
        <taxon>Actinomycetota</taxon>
        <taxon>Actinomycetes</taxon>
        <taxon>Mycobacteriales</taxon>
        <taxon>Corynebacteriaceae</taxon>
        <taxon>Corynebacterium</taxon>
    </lineage>
</organism>
<dbReference type="AlphaFoldDB" id="A0A2N6T230"/>
<sequence length="158" mass="16751">MLSGFKEFIMRGNVIDLAVGVVIGAAFTSIVTAFTDNLMQPLINSIGGTNAADGLGFRILPDNPSTFLDFGAVISAAINFLLVAAVVYFVIVAPMNKFNQLREAKLETPAETEVTEADLLTEIRDLLAQQNGTPDAALNKNVDGDLLDGRNDGGAHRA</sequence>
<evidence type="ECO:0000256" key="9">
    <source>
        <dbReference type="ARBA" id="ARBA00023303"/>
    </source>
</evidence>
<dbReference type="PANTHER" id="PTHR30266:SF2">
    <property type="entry name" value="LARGE-CONDUCTANCE MECHANOSENSITIVE CHANNEL"/>
    <property type="match status" value="1"/>
</dbReference>
<comment type="subunit">
    <text evidence="10">Homopentamer.</text>
</comment>
<keyword evidence="5 10" id="KW-0812">Transmembrane</keyword>
<keyword evidence="4 10" id="KW-1003">Cell membrane</keyword>
<evidence type="ECO:0000256" key="7">
    <source>
        <dbReference type="ARBA" id="ARBA00023065"/>
    </source>
</evidence>
<evidence type="ECO:0000313" key="12">
    <source>
        <dbReference type="Proteomes" id="UP000235363"/>
    </source>
</evidence>
<dbReference type="InterPro" id="IPR001185">
    <property type="entry name" value="MS_channel"/>
</dbReference>
<dbReference type="NCBIfam" id="NF001842">
    <property type="entry name" value="PRK00567.1-3"/>
    <property type="match status" value="1"/>
</dbReference>
<comment type="function">
    <text evidence="10">Channel that opens in response to stretch forces in the membrane lipid bilayer. May participate in the regulation of osmotic pressure changes within the cell.</text>
</comment>
<evidence type="ECO:0000256" key="1">
    <source>
        <dbReference type="ARBA" id="ARBA00004651"/>
    </source>
</evidence>
<dbReference type="Pfam" id="PF01741">
    <property type="entry name" value="MscL"/>
    <property type="match status" value="1"/>
</dbReference>
<feature type="transmembrane region" description="Helical" evidence="10">
    <location>
        <begin position="70"/>
        <end position="92"/>
    </location>
</feature>
<keyword evidence="3 10" id="KW-0813">Transport</keyword>
<dbReference type="InterPro" id="IPR036019">
    <property type="entry name" value="MscL_channel"/>
</dbReference>
<keyword evidence="9 10" id="KW-0407">Ion channel</keyword>
<protein>
    <recommendedName>
        <fullName evidence="10">Large-conductance mechanosensitive channel</fullName>
    </recommendedName>
</protein>
<dbReference type="PANTHER" id="PTHR30266">
    <property type="entry name" value="MECHANOSENSITIVE CHANNEL MSCL"/>
    <property type="match status" value="1"/>
</dbReference>
<dbReference type="Proteomes" id="UP000235363">
    <property type="component" value="Unassembled WGS sequence"/>
</dbReference>
<keyword evidence="8 10" id="KW-0472">Membrane</keyword>
<comment type="subcellular location">
    <subcellularLocation>
        <location evidence="1 10">Cell membrane</location>
        <topology evidence="1 10">Multi-pass membrane protein</topology>
    </subcellularLocation>
</comment>
<gene>
    <name evidence="10" type="primary">mscL</name>
    <name evidence="11" type="ORF">CJ204_00550</name>
</gene>
<evidence type="ECO:0000256" key="8">
    <source>
        <dbReference type="ARBA" id="ARBA00023136"/>
    </source>
</evidence>
<comment type="caution">
    <text evidence="11">The sequence shown here is derived from an EMBL/GenBank/DDBJ whole genome shotgun (WGS) entry which is preliminary data.</text>
</comment>
<evidence type="ECO:0000256" key="2">
    <source>
        <dbReference type="ARBA" id="ARBA00007254"/>
    </source>
</evidence>
<dbReference type="GO" id="GO:0005886">
    <property type="term" value="C:plasma membrane"/>
    <property type="evidence" value="ECO:0007669"/>
    <property type="project" value="UniProtKB-SubCell"/>
</dbReference>
<comment type="similarity">
    <text evidence="2 10">Belongs to the MscL family.</text>
</comment>
<feature type="transmembrane region" description="Helical" evidence="10">
    <location>
        <begin position="12"/>
        <end position="34"/>
    </location>
</feature>
<accession>A0A2N6T230</accession>
<dbReference type="SUPFAM" id="SSF81330">
    <property type="entry name" value="Gated mechanosensitive channel"/>
    <property type="match status" value="1"/>
</dbReference>
<reference evidence="11 12" key="1">
    <citation type="submission" date="2017-09" db="EMBL/GenBank/DDBJ databases">
        <title>Bacterial strain isolated from the female urinary microbiota.</title>
        <authorList>
            <person name="Thomas-White K."/>
            <person name="Kumar N."/>
            <person name="Forster S."/>
            <person name="Putonti C."/>
            <person name="Lawley T."/>
            <person name="Wolfe A.J."/>
        </authorList>
    </citation>
    <scope>NUCLEOTIDE SEQUENCE [LARGE SCALE GENOMIC DNA]</scope>
    <source>
        <strain evidence="11 12">UMB0908</strain>
    </source>
</reference>
<keyword evidence="7 10" id="KW-0406">Ion transport</keyword>
<dbReference type="RefSeq" id="WP_102211716.1">
    <property type="nucleotide sequence ID" value="NZ_PNHF01000001.1"/>
</dbReference>
<proteinExistence type="inferred from homology"/>
<dbReference type="GO" id="GO:0008381">
    <property type="term" value="F:mechanosensitive monoatomic ion channel activity"/>
    <property type="evidence" value="ECO:0007669"/>
    <property type="project" value="UniProtKB-UniRule"/>
</dbReference>
<dbReference type="HAMAP" id="MF_00115">
    <property type="entry name" value="MscL"/>
    <property type="match status" value="1"/>
</dbReference>
<dbReference type="EMBL" id="PNHF01000001">
    <property type="protein sequence ID" value="PMC63353.1"/>
    <property type="molecule type" value="Genomic_DNA"/>
</dbReference>
<evidence type="ECO:0000256" key="6">
    <source>
        <dbReference type="ARBA" id="ARBA00022989"/>
    </source>
</evidence>
<keyword evidence="6 10" id="KW-1133">Transmembrane helix</keyword>
<dbReference type="PROSITE" id="PS01327">
    <property type="entry name" value="MSCL"/>
    <property type="match status" value="1"/>
</dbReference>
<dbReference type="Gene3D" id="1.10.1200.120">
    <property type="entry name" value="Large-conductance mechanosensitive channel, MscL, domain 1"/>
    <property type="match status" value="1"/>
</dbReference>
<dbReference type="InterPro" id="IPR037673">
    <property type="entry name" value="MSC/AndL"/>
</dbReference>